<dbReference type="AlphaFoldDB" id="A0A4Z2FW02"/>
<name>A0A4Z2FW02_9TELE</name>
<proteinExistence type="predicted"/>
<comment type="caution">
    <text evidence="2">The sequence shown here is derived from an EMBL/GenBank/DDBJ whole genome shotgun (WGS) entry which is preliminary data.</text>
</comment>
<evidence type="ECO:0000313" key="2">
    <source>
        <dbReference type="EMBL" id="TNN45407.1"/>
    </source>
</evidence>
<organism evidence="2 3">
    <name type="scientific">Liparis tanakae</name>
    <name type="common">Tanaka's snailfish</name>
    <dbReference type="NCBI Taxonomy" id="230148"/>
    <lineage>
        <taxon>Eukaryota</taxon>
        <taxon>Metazoa</taxon>
        <taxon>Chordata</taxon>
        <taxon>Craniata</taxon>
        <taxon>Vertebrata</taxon>
        <taxon>Euteleostomi</taxon>
        <taxon>Actinopterygii</taxon>
        <taxon>Neopterygii</taxon>
        <taxon>Teleostei</taxon>
        <taxon>Neoteleostei</taxon>
        <taxon>Acanthomorphata</taxon>
        <taxon>Eupercaria</taxon>
        <taxon>Perciformes</taxon>
        <taxon>Cottioidei</taxon>
        <taxon>Cottales</taxon>
        <taxon>Liparidae</taxon>
        <taxon>Liparis</taxon>
    </lineage>
</organism>
<feature type="compositionally biased region" description="Basic and acidic residues" evidence="1">
    <location>
        <begin position="24"/>
        <end position="35"/>
    </location>
</feature>
<evidence type="ECO:0000313" key="3">
    <source>
        <dbReference type="Proteomes" id="UP000314294"/>
    </source>
</evidence>
<dbReference type="EMBL" id="SRLO01000848">
    <property type="protein sequence ID" value="TNN45407.1"/>
    <property type="molecule type" value="Genomic_DNA"/>
</dbReference>
<reference evidence="2 3" key="1">
    <citation type="submission" date="2019-03" db="EMBL/GenBank/DDBJ databases">
        <title>First draft genome of Liparis tanakae, snailfish: a comprehensive survey of snailfish specific genes.</title>
        <authorList>
            <person name="Kim W."/>
            <person name="Song I."/>
            <person name="Jeong J.-H."/>
            <person name="Kim D."/>
            <person name="Kim S."/>
            <person name="Ryu S."/>
            <person name="Song J.Y."/>
            <person name="Lee S.K."/>
        </authorList>
    </citation>
    <scope>NUCLEOTIDE SEQUENCE [LARGE SCALE GENOMIC DNA]</scope>
    <source>
        <tissue evidence="2">Muscle</tissue>
    </source>
</reference>
<gene>
    <name evidence="2" type="ORF">EYF80_044394</name>
</gene>
<feature type="region of interest" description="Disordered" evidence="1">
    <location>
        <begin position="1"/>
        <end position="42"/>
    </location>
</feature>
<evidence type="ECO:0000256" key="1">
    <source>
        <dbReference type="SAM" id="MobiDB-lite"/>
    </source>
</evidence>
<protein>
    <submittedName>
        <fullName evidence="2">Uncharacterized protein</fullName>
    </submittedName>
</protein>
<dbReference type="Proteomes" id="UP000314294">
    <property type="component" value="Unassembled WGS sequence"/>
</dbReference>
<sequence length="71" mass="8007">MNWVCTARPPGEGDTMKWRPPQRRPPEKLGAERRRPLSYAKSHRITDAGAPLHVSVWPRLHAVAHPLASAH</sequence>
<accession>A0A4Z2FW02</accession>
<keyword evidence="3" id="KW-1185">Reference proteome</keyword>